<dbReference type="Pfam" id="PF00079">
    <property type="entry name" value="Serpin"/>
    <property type="match status" value="1"/>
</dbReference>
<dbReference type="Gene3D" id="2.30.39.10">
    <property type="entry name" value="Alpha-1-antitrypsin, domain 1"/>
    <property type="match status" value="1"/>
</dbReference>
<dbReference type="RefSeq" id="XP_009063292.1">
    <property type="nucleotide sequence ID" value="XM_009065044.1"/>
</dbReference>
<dbReference type="Gene3D" id="3.30.497.10">
    <property type="entry name" value="Antithrombin, subunit I, domain 2"/>
    <property type="match status" value="1"/>
</dbReference>
<dbReference type="SUPFAM" id="SSF56574">
    <property type="entry name" value="Serpins"/>
    <property type="match status" value="1"/>
</dbReference>
<dbReference type="Proteomes" id="UP000030746">
    <property type="component" value="Unassembled WGS sequence"/>
</dbReference>
<dbReference type="InterPro" id="IPR000215">
    <property type="entry name" value="Serpin_fam"/>
</dbReference>
<dbReference type="InterPro" id="IPR042185">
    <property type="entry name" value="Serpin_sf_2"/>
</dbReference>
<evidence type="ECO:0000256" key="1">
    <source>
        <dbReference type="ARBA" id="ARBA00009500"/>
    </source>
</evidence>
<dbReference type="GO" id="GO:0005615">
    <property type="term" value="C:extracellular space"/>
    <property type="evidence" value="ECO:0007669"/>
    <property type="project" value="InterPro"/>
</dbReference>
<dbReference type="InterPro" id="IPR042178">
    <property type="entry name" value="Serpin_sf_1"/>
</dbReference>
<evidence type="ECO:0000259" key="2">
    <source>
        <dbReference type="Pfam" id="PF00079"/>
    </source>
</evidence>
<dbReference type="CTD" id="20233020"/>
<dbReference type="GO" id="GO:0004867">
    <property type="term" value="F:serine-type endopeptidase inhibitor activity"/>
    <property type="evidence" value="ECO:0007669"/>
    <property type="project" value="InterPro"/>
</dbReference>
<comment type="similarity">
    <text evidence="1">Belongs to the serpin family.</text>
</comment>
<dbReference type="InterPro" id="IPR036186">
    <property type="entry name" value="Serpin_sf"/>
</dbReference>
<gene>
    <name evidence="3" type="ORF">LOTGIDRAFT_129979</name>
</gene>
<evidence type="ECO:0000313" key="4">
    <source>
        <dbReference type="Proteomes" id="UP000030746"/>
    </source>
</evidence>
<dbReference type="OMA" id="MAIMERP"/>
<dbReference type="InterPro" id="IPR023796">
    <property type="entry name" value="Serpin_dom"/>
</dbReference>
<dbReference type="EMBL" id="KB203188">
    <property type="protein sequence ID" value="ESO86043.1"/>
    <property type="molecule type" value="Genomic_DNA"/>
</dbReference>
<accession>V3Z5K5</accession>
<keyword evidence="4" id="KW-1185">Reference proteome</keyword>
<reference evidence="3 4" key="1">
    <citation type="journal article" date="2013" name="Nature">
        <title>Insights into bilaterian evolution from three spiralian genomes.</title>
        <authorList>
            <person name="Simakov O."/>
            <person name="Marletaz F."/>
            <person name="Cho S.J."/>
            <person name="Edsinger-Gonzales E."/>
            <person name="Havlak P."/>
            <person name="Hellsten U."/>
            <person name="Kuo D.H."/>
            <person name="Larsson T."/>
            <person name="Lv J."/>
            <person name="Arendt D."/>
            <person name="Savage R."/>
            <person name="Osoegawa K."/>
            <person name="de Jong P."/>
            <person name="Grimwood J."/>
            <person name="Chapman J.A."/>
            <person name="Shapiro H."/>
            <person name="Aerts A."/>
            <person name="Otillar R.P."/>
            <person name="Terry A.Y."/>
            <person name="Boore J.L."/>
            <person name="Grigoriev I.V."/>
            <person name="Lindberg D.R."/>
            <person name="Seaver E.C."/>
            <person name="Weisblat D.A."/>
            <person name="Putnam N.H."/>
            <person name="Rokhsar D.S."/>
        </authorList>
    </citation>
    <scope>NUCLEOTIDE SEQUENCE [LARGE SCALE GENOMIC DNA]</scope>
</reference>
<dbReference type="GeneID" id="20233020"/>
<feature type="domain" description="Serpin" evidence="2">
    <location>
        <begin position="1"/>
        <end position="106"/>
    </location>
</feature>
<dbReference type="PANTHER" id="PTHR11461:SF211">
    <property type="entry name" value="GH10112P-RELATED"/>
    <property type="match status" value="1"/>
</dbReference>
<dbReference type="AlphaFoldDB" id="V3Z5K5"/>
<evidence type="ECO:0000313" key="3">
    <source>
        <dbReference type="EMBL" id="ESO86043.1"/>
    </source>
</evidence>
<dbReference type="KEGG" id="lgi:LOTGIDRAFT_129979"/>
<dbReference type="HOGENOM" id="CLU_023330_6_2_1"/>
<name>V3Z5K5_LOTGI</name>
<proteinExistence type="inferred from homology"/>
<protein>
    <recommendedName>
        <fullName evidence="2">Serpin domain-containing protein</fullName>
    </recommendedName>
</protein>
<dbReference type="PANTHER" id="PTHR11461">
    <property type="entry name" value="SERINE PROTEASE INHIBITOR, SERPIN"/>
    <property type="match status" value="1"/>
</dbReference>
<sequence length="109" mass="11875">MPRFNISSSMDLIDPLKDLGIQSMFGGRADLSGITGTPGLYVDSAIQKAVLEVNERGSRASAATGLGISRGMIMLNPRLDLSHPFMFVIRDVTNKMNLFVGRFSDPRSQ</sequence>
<organism evidence="3 4">
    <name type="scientific">Lottia gigantea</name>
    <name type="common">Giant owl limpet</name>
    <dbReference type="NCBI Taxonomy" id="225164"/>
    <lineage>
        <taxon>Eukaryota</taxon>
        <taxon>Metazoa</taxon>
        <taxon>Spiralia</taxon>
        <taxon>Lophotrochozoa</taxon>
        <taxon>Mollusca</taxon>
        <taxon>Gastropoda</taxon>
        <taxon>Patellogastropoda</taxon>
        <taxon>Lottioidea</taxon>
        <taxon>Lottiidae</taxon>
        <taxon>Lottia</taxon>
    </lineage>
</organism>
<dbReference type="OrthoDB" id="6156813at2759"/>